<feature type="compositionally biased region" description="Acidic residues" evidence="1">
    <location>
        <begin position="20"/>
        <end position="32"/>
    </location>
</feature>
<dbReference type="Proteomes" id="UP001017257">
    <property type="component" value="Chromosome"/>
</dbReference>
<dbReference type="EMBL" id="CP102845">
    <property type="protein sequence ID" value="UVF18456.1"/>
    <property type="molecule type" value="Genomic_DNA"/>
</dbReference>
<sequence>MALSLGPRPSQPPAPGKADMDEDPEPDTDPDLDPVQRMLDDLAWDCEQADPEDA</sequence>
<evidence type="ECO:0000313" key="3">
    <source>
        <dbReference type="Proteomes" id="UP001017257"/>
    </source>
</evidence>
<dbReference type="RefSeq" id="WP_259060153.1">
    <property type="nucleotide sequence ID" value="NZ_CP102845.1"/>
</dbReference>
<organism evidence="2 3">
    <name type="scientific">Microvirga terrae</name>
    <dbReference type="NCBI Taxonomy" id="2740529"/>
    <lineage>
        <taxon>Bacteria</taxon>
        <taxon>Pseudomonadati</taxon>
        <taxon>Pseudomonadota</taxon>
        <taxon>Alphaproteobacteria</taxon>
        <taxon>Hyphomicrobiales</taxon>
        <taxon>Methylobacteriaceae</taxon>
        <taxon>Microvirga</taxon>
    </lineage>
</organism>
<evidence type="ECO:0000256" key="1">
    <source>
        <dbReference type="SAM" id="MobiDB-lite"/>
    </source>
</evidence>
<feature type="region of interest" description="Disordered" evidence="1">
    <location>
        <begin position="1"/>
        <end position="35"/>
    </location>
</feature>
<protein>
    <submittedName>
        <fullName evidence="2">Uncharacterized protein</fullName>
    </submittedName>
</protein>
<proteinExistence type="predicted"/>
<evidence type="ECO:0000313" key="2">
    <source>
        <dbReference type="EMBL" id="UVF18456.1"/>
    </source>
</evidence>
<keyword evidence="3" id="KW-1185">Reference proteome</keyword>
<reference evidence="2" key="1">
    <citation type="submission" date="2022-08" db="EMBL/GenBank/DDBJ databases">
        <title>Microvirga terrae sp. nov., isolated from soil.</title>
        <authorList>
            <person name="Kim K.H."/>
            <person name="Seo Y.L."/>
            <person name="Kim J.M."/>
            <person name="Lee J.K."/>
            <person name="Han D.M."/>
            <person name="Jeon C.O."/>
        </authorList>
    </citation>
    <scope>NUCLEOTIDE SEQUENCE</scope>
    <source>
        <strain evidence="2">R24</strain>
    </source>
</reference>
<gene>
    <name evidence="2" type="ORF">HPT29_018460</name>
</gene>
<name>A0ABY5RQ58_9HYPH</name>
<accession>A0ABY5RQ58</accession>